<dbReference type="AlphaFoldDB" id="U1GF89"/>
<dbReference type="GeneID" id="19239192"/>
<evidence type="ECO:0000313" key="2">
    <source>
        <dbReference type="EMBL" id="ERF76302.1"/>
    </source>
</evidence>
<keyword evidence="3" id="KW-1185">Reference proteome</keyword>
<dbReference type="EMBL" id="KE720769">
    <property type="protein sequence ID" value="ERF76302.1"/>
    <property type="molecule type" value="Genomic_DNA"/>
</dbReference>
<gene>
    <name evidence="2" type="ORF">EPUS_04159</name>
</gene>
<protein>
    <submittedName>
        <fullName evidence="2">Uncharacterized protein</fullName>
    </submittedName>
</protein>
<accession>U1GF89</accession>
<proteinExistence type="predicted"/>
<dbReference type="HOGENOM" id="CLU_2277464_0_0_1"/>
<organism evidence="2 3">
    <name type="scientific">Endocarpon pusillum (strain Z07020 / HMAS-L-300199)</name>
    <name type="common">Lichen-forming fungus</name>
    <dbReference type="NCBI Taxonomy" id="1263415"/>
    <lineage>
        <taxon>Eukaryota</taxon>
        <taxon>Fungi</taxon>
        <taxon>Dikarya</taxon>
        <taxon>Ascomycota</taxon>
        <taxon>Pezizomycotina</taxon>
        <taxon>Eurotiomycetes</taxon>
        <taxon>Chaetothyriomycetidae</taxon>
        <taxon>Verrucariales</taxon>
        <taxon>Verrucariaceae</taxon>
        <taxon>Endocarpon</taxon>
    </lineage>
</organism>
<dbReference type="OrthoDB" id="10281570at2759"/>
<feature type="compositionally biased region" description="Polar residues" evidence="1">
    <location>
        <begin position="44"/>
        <end position="54"/>
    </location>
</feature>
<reference evidence="3" key="1">
    <citation type="journal article" date="2014" name="BMC Genomics">
        <title>Genome characteristics reveal the impact of lichenization on lichen-forming fungus Endocarpon pusillum Hedwig (Verrucariales, Ascomycota).</title>
        <authorList>
            <person name="Wang Y.-Y."/>
            <person name="Liu B."/>
            <person name="Zhang X.-Y."/>
            <person name="Zhou Q.-M."/>
            <person name="Zhang T."/>
            <person name="Li H."/>
            <person name="Yu Y.-F."/>
            <person name="Zhang X.-L."/>
            <person name="Hao X.-Y."/>
            <person name="Wang M."/>
            <person name="Wang L."/>
            <person name="Wei J.-C."/>
        </authorList>
    </citation>
    <scope>NUCLEOTIDE SEQUENCE [LARGE SCALE GENOMIC DNA]</scope>
    <source>
        <strain evidence="3">Z07020 / HMAS-L-300199</strain>
    </source>
</reference>
<evidence type="ECO:0000256" key="1">
    <source>
        <dbReference type="SAM" id="MobiDB-lite"/>
    </source>
</evidence>
<dbReference type="Proteomes" id="UP000019373">
    <property type="component" value="Unassembled WGS sequence"/>
</dbReference>
<feature type="region of interest" description="Disordered" evidence="1">
    <location>
        <begin position="35"/>
        <end position="76"/>
    </location>
</feature>
<sequence>MADSAIDHGRRPALIPKDAVLGADDIWSICTRTGHAILPPPEPSSTQQAQSSQEDFIKAGLDAANRGTKRKASTSNDCELRRLQALPMFESQHQQELVTKRS</sequence>
<dbReference type="RefSeq" id="XP_007786343.1">
    <property type="nucleotide sequence ID" value="XM_007788153.1"/>
</dbReference>
<name>U1GF89_ENDPU</name>
<evidence type="ECO:0000313" key="3">
    <source>
        <dbReference type="Proteomes" id="UP000019373"/>
    </source>
</evidence>